<proteinExistence type="predicted"/>
<protein>
    <submittedName>
        <fullName evidence="1">DUF1934 domain-containing protein</fullName>
    </submittedName>
</protein>
<evidence type="ECO:0000313" key="1">
    <source>
        <dbReference type="EMBL" id="QAT41881.1"/>
    </source>
</evidence>
<dbReference type="Pfam" id="PF09148">
    <property type="entry name" value="DUF1934"/>
    <property type="match status" value="1"/>
</dbReference>
<organism evidence="1 2">
    <name type="scientific">Aminipila luticellarii</name>
    <dbReference type="NCBI Taxonomy" id="2507160"/>
    <lineage>
        <taxon>Bacteria</taxon>
        <taxon>Bacillati</taxon>
        <taxon>Bacillota</taxon>
        <taxon>Clostridia</taxon>
        <taxon>Peptostreptococcales</taxon>
        <taxon>Anaerovoracaceae</taxon>
        <taxon>Aminipila</taxon>
    </lineage>
</organism>
<dbReference type="InterPro" id="IPR012674">
    <property type="entry name" value="Calycin"/>
</dbReference>
<dbReference type="EMBL" id="CP035281">
    <property type="protein sequence ID" value="QAT41881.1"/>
    <property type="molecule type" value="Genomic_DNA"/>
</dbReference>
<dbReference type="Proteomes" id="UP000287601">
    <property type="component" value="Chromosome"/>
</dbReference>
<reference evidence="1 2" key="1">
    <citation type="submission" date="2019-01" db="EMBL/GenBank/DDBJ databases">
        <title>Draft genomes of a novel of Aminipila strains.</title>
        <authorList>
            <person name="Ma S."/>
        </authorList>
    </citation>
    <scope>NUCLEOTIDE SEQUENCE [LARGE SCALE GENOMIC DNA]</scope>
    <source>
        <strain evidence="2">JN-39</strain>
    </source>
</reference>
<dbReference type="Gene3D" id="2.40.128.20">
    <property type="match status" value="1"/>
</dbReference>
<accession>A0A410PSB5</accession>
<keyword evidence="2" id="KW-1185">Reference proteome</keyword>
<dbReference type="RefSeq" id="WP_128744535.1">
    <property type="nucleotide sequence ID" value="NZ_CP035281.1"/>
</dbReference>
<evidence type="ECO:0000313" key="2">
    <source>
        <dbReference type="Proteomes" id="UP000287601"/>
    </source>
</evidence>
<sequence length="142" mass="16009">MKDIMLKIVGRQVSIDSDNEDQIEFVTEGKIYKKDQTTYLIYEESEVSGMPGCKTSLKLKGDTIKMKRFGDSVGLDTVIEFQKGRRYEGFYDTPFGAIEMEVLTNDLVNNLTPEGKGSIDIDYHVSLKGLSEGRSKLNIQII</sequence>
<dbReference type="OrthoDB" id="1680906at2"/>
<dbReference type="SUPFAM" id="SSF50814">
    <property type="entry name" value="Lipocalins"/>
    <property type="match status" value="1"/>
</dbReference>
<name>A0A410PSB5_9FIRM</name>
<dbReference type="AlphaFoldDB" id="A0A410PSB5"/>
<dbReference type="InterPro" id="IPR015231">
    <property type="entry name" value="DUF1934"/>
</dbReference>
<gene>
    <name evidence="1" type="ORF">EQM06_00825</name>
</gene>
<dbReference type="KEGG" id="amij:EQM06_00825"/>